<sequence length="82" mass="8826">MHGMSVRDDGYLRNSNHASNVPLRKPSKLEDKSFGDLVNIEKVKPKPTSGHAGSILEATPEGVEDQEKLARVAAFPIGIGSE</sequence>
<protein>
    <submittedName>
        <fullName evidence="2">Uncharacterized protein</fullName>
    </submittedName>
</protein>
<evidence type="ECO:0000313" key="3">
    <source>
        <dbReference type="Proteomes" id="UP001058974"/>
    </source>
</evidence>
<name>A0A9D5GWZ7_PEA</name>
<keyword evidence="3" id="KW-1185">Reference proteome</keyword>
<feature type="region of interest" description="Disordered" evidence="1">
    <location>
        <begin position="42"/>
        <end position="62"/>
    </location>
</feature>
<dbReference type="Proteomes" id="UP001058974">
    <property type="component" value="Chromosome 1"/>
</dbReference>
<proteinExistence type="predicted"/>
<comment type="caution">
    <text evidence="2">The sequence shown here is derived from an EMBL/GenBank/DDBJ whole genome shotgun (WGS) entry which is preliminary data.</text>
</comment>
<dbReference type="AlphaFoldDB" id="A0A9D5GWZ7"/>
<organism evidence="2 3">
    <name type="scientific">Pisum sativum</name>
    <name type="common">Garden pea</name>
    <name type="synonym">Lathyrus oleraceus</name>
    <dbReference type="NCBI Taxonomy" id="3888"/>
    <lineage>
        <taxon>Eukaryota</taxon>
        <taxon>Viridiplantae</taxon>
        <taxon>Streptophyta</taxon>
        <taxon>Embryophyta</taxon>
        <taxon>Tracheophyta</taxon>
        <taxon>Spermatophyta</taxon>
        <taxon>Magnoliopsida</taxon>
        <taxon>eudicotyledons</taxon>
        <taxon>Gunneridae</taxon>
        <taxon>Pentapetalae</taxon>
        <taxon>rosids</taxon>
        <taxon>fabids</taxon>
        <taxon>Fabales</taxon>
        <taxon>Fabaceae</taxon>
        <taxon>Papilionoideae</taxon>
        <taxon>50 kb inversion clade</taxon>
        <taxon>NPAAA clade</taxon>
        <taxon>Hologalegina</taxon>
        <taxon>IRL clade</taxon>
        <taxon>Fabeae</taxon>
        <taxon>Lathyrus</taxon>
    </lineage>
</organism>
<dbReference type="EMBL" id="JAMSHJ010000001">
    <property type="protein sequence ID" value="KAI5444466.1"/>
    <property type="molecule type" value="Genomic_DNA"/>
</dbReference>
<accession>A0A9D5GWZ7</accession>
<feature type="compositionally biased region" description="Basic and acidic residues" evidence="1">
    <location>
        <begin position="1"/>
        <end position="11"/>
    </location>
</feature>
<dbReference type="Gramene" id="Psat01G0291700-T1">
    <property type="protein sequence ID" value="KAI5444466.1"/>
    <property type="gene ID" value="KIW84_012917"/>
</dbReference>
<evidence type="ECO:0000313" key="2">
    <source>
        <dbReference type="EMBL" id="KAI5444466.1"/>
    </source>
</evidence>
<evidence type="ECO:0000256" key="1">
    <source>
        <dbReference type="SAM" id="MobiDB-lite"/>
    </source>
</evidence>
<feature type="region of interest" description="Disordered" evidence="1">
    <location>
        <begin position="1"/>
        <end position="30"/>
    </location>
</feature>
<gene>
    <name evidence="2" type="ORF">KIW84_012917</name>
</gene>
<reference evidence="2 3" key="1">
    <citation type="journal article" date="2022" name="Nat. Genet.">
        <title>Improved pea reference genome and pan-genome highlight genomic features and evolutionary characteristics.</title>
        <authorList>
            <person name="Yang T."/>
            <person name="Liu R."/>
            <person name="Luo Y."/>
            <person name="Hu S."/>
            <person name="Wang D."/>
            <person name="Wang C."/>
            <person name="Pandey M.K."/>
            <person name="Ge S."/>
            <person name="Xu Q."/>
            <person name="Li N."/>
            <person name="Li G."/>
            <person name="Huang Y."/>
            <person name="Saxena R.K."/>
            <person name="Ji Y."/>
            <person name="Li M."/>
            <person name="Yan X."/>
            <person name="He Y."/>
            <person name="Liu Y."/>
            <person name="Wang X."/>
            <person name="Xiang C."/>
            <person name="Varshney R.K."/>
            <person name="Ding H."/>
            <person name="Gao S."/>
            <person name="Zong X."/>
        </authorList>
    </citation>
    <scope>NUCLEOTIDE SEQUENCE [LARGE SCALE GENOMIC DNA]</scope>
    <source>
        <strain evidence="2 3">cv. Zhongwan 6</strain>
    </source>
</reference>